<dbReference type="PROSITE" id="PS00012">
    <property type="entry name" value="PHOSPHOPANTETHEINE"/>
    <property type="match status" value="1"/>
</dbReference>
<dbReference type="CDD" id="cd19540">
    <property type="entry name" value="LCL_NRPS-like"/>
    <property type="match status" value="2"/>
</dbReference>
<evidence type="ECO:0000259" key="4">
    <source>
        <dbReference type="PROSITE" id="PS50075"/>
    </source>
</evidence>
<keyword evidence="2" id="KW-0596">Phosphopantetheine</keyword>
<dbReference type="Gene3D" id="3.40.50.1820">
    <property type="entry name" value="alpha/beta hydrolase"/>
    <property type="match status" value="1"/>
</dbReference>
<dbReference type="Gene3D" id="3.40.50.980">
    <property type="match status" value="2"/>
</dbReference>
<dbReference type="GO" id="GO:0044550">
    <property type="term" value="P:secondary metabolite biosynthetic process"/>
    <property type="evidence" value="ECO:0007669"/>
    <property type="project" value="UniProtKB-ARBA"/>
</dbReference>
<dbReference type="PROSITE" id="PS00455">
    <property type="entry name" value="AMP_BINDING"/>
    <property type="match status" value="2"/>
</dbReference>
<dbReference type="GO" id="GO:0008610">
    <property type="term" value="P:lipid biosynthetic process"/>
    <property type="evidence" value="ECO:0007669"/>
    <property type="project" value="UniProtKB-ARBA"/>
</dbReference>
<dbReference type="InterPro" id="IPR025110">
    <property type="entry name" value="AMP-bd_C"/>
</dbReference>
<evidence type="ECO:0000256" key="2">
    <source>
        <dbReference type="ARBA" id="ARBA00022450"/>
    </source>
</evidence>
<dbReference type="GO" id="GO:0043041">
    <property type="term" value="P:amino acid activation for nonribosomal peptide biosynthetic process"/>
    <property type="evidence" value="ECO:0007669"/>
    <property type="project" value="TreeGrafter"/>
</dbReference>
<dbReference type="Proteomes" id="UP000198906">
    <property type="component" value="Unassembled WGS sequence"/>
</dbReference>
<evidence type="ECO:0000313" key="6">
    <source>
        <dbReference type="Proteomes" id="UP000198906"/>
    </source>
</evidence>
<dbReference type="NCBIfam" id="TIGR01733">
    <property type="entry name" value="AA-adenyl-dom"/>
    <property type="match status" value="2"/>
</dbReference>
<dbReference type="InterPro" id="IPR020806">
    <property type="entry name" value="PKS_PP-bd"/>
</dbReference>
<dbReference type="InterPro" id="IPR023213">
    <property type="entry name" value="CAT-like_dom_sf"/>
</dbReference>
<dbReference type="Gene3D" id="3.30.559.30">
    <property type="entry name" value="Nonribosomal peptide synthetase, condensation domain"/>
    <property type="match status" value="2"/>
</dbReference>
<dbReference type="SUPFAM" id="SSF56801">
    <property type="entry name" value="Acetyl-CoA synthetase-like"/>
    <property type="match status" value="2"/>
</dbReference>
<dbReference type="InterPro" id="IPR045851">
    <property type="entry name" value="AMP-bd_C_sf"/>
</dbReference>
<dbReference type="GO" id="GO:0003824">
    <property type="term" value="F:catalytic activity"/>
    <property type="evidence" value="ECO:0007669"/>
    <property type="project" value="InterPro"/>
</dbReference>
<dbReference type="InterPro" id="IPR010071">
    <property type="entry name" value="AA_adenyl_dom"/>
</dbReference>
<dbReference type="Gene3D" id="3.30.300.30">
    <property type="match status" value="2"/>
</dbReference>
<dbReference type="GO" id="GO:0072330">
    <property type="term" value="P:monocarboxylic acid biosynthetic process"/>
    <property type="evidence" value="ECO:0007669"/>
    <property type="project" value="UniProtKB-ARBA"/>
</dbReference>
<dbReference type="Pfam" id="PF00501">
    <property type="entry name" value="AMP-binding"/>
    <property type="match status" value="2"/>
</dbReference>
<dbReference type="FunFam" id="2.30.38.10:FF:000001">
    <property type="entry name" value="Non-ribosomal peptide synthetase PvdI"/>
    <property type="match status" value="2"/>
</dbReference>
<dbReference type="Pfam" id="PF00668">
    <property type="entry name" value="Condensation"/>
    <property type="match status" value="2"/>
</dbReference>
<dbReference type="InterPro" id="IPR006162">
    <property type="entry name" value="Ppantetheine_attach_site"/>
</dbReference>
<dbReference type="InterPro" id="IPR036736">
    <property type="entry name" value="ACP-like_sf"/>
</dbReference>
<proteinExistence type="predicted"/>
<dbReference type="Gene3D" id="2.30.38.10">
    <property type="entry name" value="Luciferase, Domain 3"/>
    <property type="match status" value="1"/>
</dbReference>
<keyword evidence="3" id="KW-0597">Phosphoprotein</keyword>
<dbReference type="SUPFAM" id="SSF52777">
    <property type="entry name" value="CoA-dependent acyltransferases"/>
    <property type="match status" value="4"/>
</dbReference>
<dbReference type="Gene3D" id="3.30.559.10">
    <property type="entry name" value="Chloramphenicol acetyltransferase-like domain"/>
    <property type="match status" value="2"/>
</dbReference>
<dbReference type="STRING" id="47866.GA0074694_4503"/>
<evidence type="ECO:0000256" key="3">
    <source>
        <dbReference type="ARBA" id="ARBA00022553"/>
    </source>
</evidence>
<dbReference type="InterPro" id="IPR020845">
    <property type="entry name" value="AMP-binding_CS"/>
</dbReference>
<organism evidence="5 6">
    <name type="scientific">Micromonospora inyonensis</name>
    <dbReference type="NCBI Taxonomy" id="47866"/>
    <lineage>
        <taxon>Bacteria</taxon>
        <taxon>Bacillati</taxon>
        <taxon>Actinomycetota</taxon>
        <taxon>Actinomycetes</taxon>
        <taxon>Micromonosporales</taxon>
        <taxon>Micromonosporaceae</taxon>
        <taxon>Micromonospora</taxon>
    </lineage>
</organism>
<dbReference type="EMBL" id="FMHU01000002">
    <property type="protein sequence ID" value="SCL26382.1"/>
    <property type="molecule type" value="Genomic_DNA"/>
</dbReference>
<accession>A0A1C6SAT4</accession>
<dbReference type="GO" id="GO:0005829">
    <property type="term" value="C:cytosol"/>
    <property type="evidence" value="ECO:0007669"/>
    <property type="project" value="TreeGrafter"/>
</dbReference>
<dbReference type="GO" id="GO:0031177">
    <property type="term" value="F:phosphopantetheine binding"/>
    <property type="evidence" value="ECO:0007669"/>
    <property type="project" value="InterPro"/>
</dbReference>
<dbReference type="InterPro" id="IPR009081">
    <property type="entry name" value="PP-bd_ACP"/>
</dbReference>
<dbReference type="InterPro" id="IPR000873">
    <property type="entry name" value="AMP-dep_synth/lig_dom"/>
</dbReference>
<dbReference type="PANTHER" id="PTHR45527">
    <property type="entry name" value="NONRIBOSOMAL PEPTIDE SYNTHETASE"/>
    <property type="match status" value="1"/>
</dbReference>
<dbReference type="Pfam" id="PF00550">
    <property type="entry name" value="PP-binding"/>
    <property type="match status" value="2"/>
</dbReference>
<protein>
    <submittedName>
        <fullName evidence="5">Amino acid adenylation domain-containing protein</fullName>
    </submittedName>
</protein>
<dbReference type="FunFam" id="3.40.50.12780:FF:000012">
    <property type="entry name" value="Non-ribosomal peptide synthetase"/>
    <property type="match status" value="1"/>
</dbReference>
<dbReference type="NCBIfam" id="NF003417">
    <property type="entry name" value="PRK04813.1"/>
    <property type="match status" value="2"/>
</dbReference>
<dbReference type="FunFam" id="3.40.50.980:FF:000001">
    <property type="entry name" value="Non-ribosomal peptide synthetase"/>
    <property type="match status" value="2"/>
</dbReference>
<dbReference type="Gene3D" id="1.10.1200.10">
    <property type="entry name" value="ACP-like"/>
    <property type="match status" value="1"/>
</dbReference>
<feature type="domain" description="Carrier" evidence="4">
    <location>
        <begin position="990"/>
        <end position="1065"/>
    </location>
</feature>
<dbReference type="InterPro" id="IPR001242">
    <property type="entry name" value="Condensation_dom"/>
</dbReference>
<dbReference type="InterPro" id="IPR042099">
    <property type="entry name" value="ANL_N_sf"/>
</dbReference>
<sequence>MRDHLDPYSDGAVKLATHGEYEVFPPMDPAGSDESTEFPLSSAQRRLWFQYRLEGPSATYNIPIVTRIRDRVDADALLTAVRDVVGRHEILRTVYVEVDGKPAQRVLPAAGVPVDAAHVVVAPDEVDTAVVETCRHAFDLATEPPLRVRLFSVGEREHLLVLNLHHIAGDGGSLSPLARDLSHAYTVRTTGHAPEWEPLPVQYVDYALWEHELLGAEDDPASEINRQLTYWGETLHGLPEELPLPTDHPRPPQASYRAGRVDLTIDPTTHDALRTVARTNDATLFMVVQTAIATLLTRLGAGTDIPLGTVVAGRTDDTLDQLIGFFVNTLVLRTDTTGNPTFNELLHRVRDTDLTAYDHQDLPFDRLVTHLRPARAPGRNPLAQVAFAVDGGLVLDLDGLDVVAEKPPFETAKFDLYFGFVPKPRSGELTLGLIYAEDVFTRTGAEALGQRLIALLAQVAADPTVRVGTVDILTAEERRQVLTGVNATTPRVPCETLPALFDRQVGQHPDAVAVVHGGAETTYGELNARAGRLAYHLVGLGVGPDVPVVVSMQRSADLVVALLAVNMAGGCYVPVDPAYPAARQEFILRDAAPAVLIVDDAATQPTPTSAAIVVAGGEAWEGPADPPTGYRLPTPFLDNAAYVIYTSGSTGVPKGVTVTHRGISRLAHRYQRDFEVRPGSHILQIASIGFDGSVWEMLMALLAGGTVIPFAPEHLLSPEEDEAALIARTTHVTVTPSLLASLAPDVLPAGSMVITASEACPQWLVDTWATRHRLVNSYGPTEVTVCASGGPLPAGEPVTIGVPVANTDLYVLDDFLRPVPVGVPGELFVAGPGLARGYLRRPDLTASRFVADPYGPPGSRMYRTGDLARWDTDGQLHFLGRTDDQVKIRGFRIELGEIETTLTTRLDIRHAAVIAREDHPGDKRLVAYLVPTDNTTVDVAALRQDLTAQLPDYMVPTAYLVMDALPMTANGKLDRNALPVPAHTTSVHAAPRTARQDVLCQLFAAVLGLPEIGTSDNFFDLGGHSLLATRLVNRIRTTLGVELGVRDLFENPTVATLEPHLTAGTARAALTVAARPDPLPVSFAQRRLWVLHRIEGPSATYNVPVTTRLHGTVDVDALRAAVDDLVNRHEILRTTYTEIDGEPAQHIHDPTPGIATFTHHTVTPEQAEPLLAALSAHPFDLTRETPLAVHLITTSDRNHLLLVNLHHIAGDGASMAPLAHDLATAYTARTTGHAPQWEPLPVQYTDYTLWQQQLLGTDDDPASEINRQLTYWGTTLAGLPDELPLPTDHPRPPHASYRAGRVDLTIDPTTHDALRTVARNNDATLFMVVQTAIATLLTRLGAGTDIPLGTVVAGRTDDTLDQLIGFFVNTLVLRTDTTGNPTFNELLHRVRDTDLTAYDHQDLPFDRLVTHLQPPRSLGRHPLFQIALSRADRTPTTTPLPGLECTPEPTRLSIAKFDLEFRFMDEPVDGDLDITIGYATDLFVHRTVELIGQRLAAILRQVARQPATPISRIDILVDDERKRLLPRVSAQTAVACSIVEAFDARAARRPDAVAVTDGSTVLTYAELRDRAELLARTLRAAGVVAETPVPMLMQRSVDLVVGILAVLKAGGAYLPIHTAYPLNRMRAVVAASGSPVILVDDAFRDHDLVADQVAAGRRVLGCAADPTADDVPLPVVHAQQLCYVMYTSGSTGEPKGIQITHQGVVDLVRDPSWTMHPDDRVLLHSPHAFDASTWELWGPLLAGGQVVVAPPRDLDAAGFRTLLRKHEVTRLSLTAGLFRIVADELVDAFAGLTEVTTGGDMISARAVNHTLTHCPTTIVRTTYGPTEMTLCVTQYPWRHGEQAGTTVPLGHPLSDTRLYVLDPFLRPVATGVPGELYLAGAGTARGYLGQPGLTASRFVADPYGPPGSRMYRTGDLARWDADGQLHFLGRTDDQVKIRGFRIELGEIETTLTTRPDIRHAAVIAREDQPGDKRLVAYLVPTDNTTIDIAHLRRDLGAQLPDYMVPTAYVVMDALPITANGKLDRNALPAPAAPSTRSARQDVLCELFAAVLGLPEVGTDDDFFDLGGHARLAGKLATRVRSILGVDMDAQLLVDNPTVAALDARLPAQT</sequence>
<dbReference type="Pfam" id="PF13193">
    <property type="entry name" value="AMP-binding_C"/>
    <property type="match status" value="2"/>
</dbReference>
<dbReference type="PROSITE" id="PS50075">
    <property type="entry name" value="CARRIER"/>
    <property type="match status" value="2"/>
</dbReference>
<evidence type="ECO:0000313" key="5">
    <source>
        <dbReference type="EMBL" id="SCL26382.1"/>
    </source>
</evidence>
<dbReference type="FunFam" id="1.10.1200.10:FF:000016">
    <property type="entry name" value="Non-ribosomal peptide synthase"/>
    <property type="match status" value="1"/>
</dbReference>
<gene>
    <name evidence="5" type="ORF">GA0074694_4503</name>
</gene>
<comment type="cofactor">
    <cofactor evidence="1">
        <name>pantetheine 4'-phosphate</name>
        <dbReference type="ChEBI" id="CHEBI:47942"/>
    </cofactor>
</comment>
<dbReference type="SUPFAM" id="SSF47336">
    <property type="entry name" value="ACP-like"/>
    <property type="match status" value="2"/>
</dbReference>
<dbReference type="Gene3D" id="3.40.50.12780">
    <property type="entry name" value="N-terminal domain of ligase-like"/>
    <property type="match status" value="1"/>
</dbReference>
<dbReference type="InterPro" id="IPR029058">
    <property type="entry name" value="AB_hydrolase_fold"/>
</dbReference>
<name>A0A1C6SAT4_9ACTN</name>
<dbReference type="PANTHER" id="PTHR45527:SF1">
    <property type="entry name" value="FATTY ACID SYNTHASE"/>
    <property type="match status" value="1"/>
</dbReference>
<dbReference type="CDD" id="cd12117">
    <property type="entry name" value="A_NRPS_Srf_like"/>
    <property type="match status" value="1"/>
</dbReference>
<feature type="domain" description="Carrier" evidence="4">
    <location>
        <begin position="2034"/>
        <end position="2109"/>
    </location>
</feature>
<keyword evidence="6" id="KW-1185">Reference proteome</keyword>
<dbReference type="SMART" id="SM00823">
    <property type="entry name" value="PKS_PP"/>
    <property type="match status" value="2"/>
</dbReference>
<reference evidence="6" key="1">
    <citation type="submission" date="2016-06" db="EMBL/GenBank/DDBJ databases">
        <authorList>
            <person name="Varghese N."/>
        </authorList>
    </citation>
    <scope>NUCLEOTIDE SEQUENCE [LARGE SCALE GENOMIC DNA]</scope>
    <source>
        <strain evidence="6">DSM 46123</strain>
    </source>
</reference>
<evidence type="ECO:0000256" key="1">
    <source>
        <dbReference type="ARBA" id="ARBA00001957"/>
    </source>
</evidence>
<dbReference type="FunFam" id="3.30.300.30:FF:000010">
    <property type="entry name" value="Enterobactin synthetase component F"/>
    <property type="match status" value="2"/>
</dbReference>